<dbReference type="CDD" id="cd00742">
    <property type="entry name" value="FABP"/>
    <property type="match status" value="1"/>
</dbReference>
<organism evidence="1 2">
    <name type="scientific">Plakobranchus ocellatus</name>
    <dbReference type="NCBI Taxonomy" id="259542"/>
    <lineage>
        <taxon>Eukaryota</taxon>
        <taxon>Metazoa</taxon>
        <taxon>Spiralia</taxon>
        <taxon>Lophotrochozoa</taxon>
        <taxon>Mollusca</taxon>
        <taxon>Gastropoda</taxon>
        <taxon>Heterobranchia</taxon>
        <taxon>Euthyneura</taxon>
        <taxon>Panpulmonata</taxon>
        <taxon>Sacoglossa</taxon>
        <taxon>Placobranchoidea</taxon>
        <taxon>Plakobranchidae</taxon>
        <taxon>Plakobranchus</taxon>
    </lineage>
</organism>
<proteinExistence type="predicted"/>
<dbReference type="Gene3D" id="2.40.128.20">
    <property type="match status" value="1"/>
</dbReference>
<sequence>MNPAFFGTWKLDKSRSTGKEAFAKAMGVPDEKFAIFDKLELTVTIAPEGSDYKYGFEFAGGPTTQSTSYIVTIGKPIEVTALDGSKAELVLNVEGDTVKESYTTDRGNWTTTRTVSGNEMTLVSVAGDAKLTQVLVKA</sequence>
<dbReference type="InterPro" id="IPR012674">
    <property type="entry name" value="Calycin"/>
</dbReference>
<dbReference type="GO" id="GO:0008289">
    <property type="term" value="F:lipid binding"/>
    <property type="evidence" value="ECO:0007669"/>
    <property type="project" value="UniProtKB-KW"/>
</dbReference>
<evidence type="ECO:0000313" key="1">
    <source>
        <dbReference type="EMBL" id="GFO09641.1"/>
    </source>
</evidence>
<dbReference type="Proteomes" id="UP000735302">
    <property type="component" value="Unassembled WGS sequence"/>
</dbReference>
<comment type="caution">
    <text evidence="1">The sequence shown here is derived from an EMBL/GenBank/DDBJ whole genome shotgun (WGS) entry which is preliminary data.</text>
</comment>
<dbReference type="AlphaFoldDB" id="A0AAV4AEL7"/>
<evidence type="ECO:0000313" key="2">
    <source>
        <dbReference type="Proteomes" id="UP000735302"/>
    </source>
</evidence>
<reference evidence="1 2" key="1">
    <citation type="journal article" date="2021" name="Elife">
        <title>Chloroplast acquisition without the gene transfer in kleptoplastic sea slugs, Plakobranchus ocellatus.</title>
        <authorList>
            <person name="Maeda T."/>
            <person name="Takahashi S."/>
            <person name="Yoshida T."/>
            <person name="Shimamura S."/>
            <person name="Takaki Y."/>
            <person name="Nagai Y."/>
            <person name="Toyoda A."/>
            <person name="Suzuki Y."/>
            <person name="Arimoto A."/>
            <person name="Ishii H."/>
            <person name="Satoh N."/>
            <person name="Nishiyama T."/>
            <person name="Hasebe M."/>
            <person name="Maruyama T."/>
            <person name="Minagawa J."/>
            <person name="Obokata J."/>
            <person name="Shigenobu S."/>
        </authorList>
    </citation>
    <scope>NUCLEOTIDE SEQUENCE [LARGE SCALE GENOMIC DNA]</scope>
</reference>
<gene>
    <name evidence="1" type="ORF">PoB_003614600</name>
</gene>
<protein>
    <submittedName>
        <fullName evidence="1">Liver fatty acid binding protein</fullName>
    </submittedName>
</protein>
<dbReference type="Pfam" id="PF14651">
    <property type="entry name" value="Lipocalin_7"/>
    <property type="match status" value="1"/>
</dbReference>
<dbReference type="EMBL" id="BLXT01004113">
    <property type="protein sequence ID" value="GFO09641.1"/>
    <property type="molecule type" value="Genomic_DNA"/>
</dbReference>
<dbReference type="SUPFAM" id="SSF50814">
    <property type="entry name" value="Lipocalins"/>
    <property type="match status" value="1"/>
</dbReference>
<keyword evidence="2" id="KW-1185">Reference proteome</keyword>
<name>A0AAV4AEL7_9GAST</name>
<accession>A0AAV4AEL7</accession>